<name>A0ABN1JJ46_9CLOT</name>
<comment type="subcellular location">
    <subcellularLocation>
        <location evidence="1 6">Cell membrane</location>
        <topology evidence="1 6">Multi-pass membrane protein</topology>
    </subcellularLocation>
</comment>
<evidence type="ECO:0000256" key="6">
    <source>
        <dbReference type="PIRNR" id="PIRNR018968"/>
    </source>
</evidence>
<keyword evidence="4 6" id="KW-1133">Transmembrane helix</keyword>
<evidence type="ECO:0000256" key="5">
    <source>
        <dbReference type="ARBA" id="ARBA00023136"/>
    </source>
</evidence>
<feature type="transmembrane region" description="Helical" evidence="6">
    <location>
        <begin position="105"/>
        <end position="131"/>
    </location>
</feature>
<keyword evidence="3 6" id="KW-0812">Transmembrane</keyword>
<feature type="transmembrane region" description="Helical" evidence="6">
    <location>
        <begin position="151"/>
        <end position="176"/>
    </location>
</feature>
<dbReference type="RefSeq" id="WP_343761569.1">
    <property type="nucleotide sequence ID" value="NZ_BAAACG010000010.1"/>
</dbReference>
<evidence type="ECO:0000259" key="7">
    <source>
        <dbReference type="Pfam" id="PF02687"/>
    </source>
</evidence>
<feature type="transmembrane region" description="Helical" evidence="6">
    <location>
        <begin position="228"/>
        <end position="255"/>
    </location>
</feature>
<organism evidence="8 9">
    <name type="scientific">Clostridium oceanicum</name>
    <dbReference type="NCBI Taxonomy" id="1543"/>
    <lineage>
        <taxon>Bacteria</taxon>
        <taxon>Bacillati</taxon>
        <taxon>Bacillota</taxon>
        <taxon>Clostridia</taxon>
        <taxon>Eubacteriales</taxon>
        <taxon>Clostridiaceae</taxon>
        <taxon>Clostridium</taxon>
    </lineage>
</organism>
<feature type="transmembrane region" description="Helical" evidence="6">
    <location>
        <begin position="18"/>
        <end position="40"/>
    </location>
</feature>
<evidence type="ECO:0000313" key="8">
    <source>
        <dbReference type="EMBL" id="GAA0740946.1"/>
    </source>
</evidence>
<feature type="transmembrane region" description="Helical" evidence="6">
    <location>
        <begin position="631"/>
        <end position="652"/>
    </location>
</feature>
<dbReference type="Proteomes" id="UP001501510">
    <property type="component" value="Unassembled WGS sequence"/>
</dbReference>
<accession>A0ABN1JJ46</accession>
<evidence type="ECO:0000256" key="1">
    <source>
        <dbReference type="ARBA" id="ARBA00004651"/>
    </source>
</evidence>
<dbReference type="InterPro" id="IPR052536">
    <property type="entry name" value="ABC-4_Integral_Memb_Prot"/>
</dbReference>
<keyword evidence="5 6" id="KW-0472">Membrane</keyword>
<feature type="transmembrane region" description="Helical" evidence="6">
    <location>
        <begin position="598"/>
        <end position="619"/>
    </location>
</feature>
<evidence type="ECO:0000256" key="2">
    <source>
        <dbReference type="ARBA" id="ARBA00022475"/>
    </source>
</evidence>
<evidence type="ECO:0000313" key="9">
    <source>
        <dbReference type="Proteomes" id="UP001501510"/>
    </source>
</evidence>
<dbReference type="Pfam" id="PF02687">
    <property type="entry name" value="FtsX"/>
    <property type="match status" value="1"/>
</dbReference>
<protein>
    <submittedName>
        <fullName evidence="8">ABC transporter permease</fullName>
    </submittedName>
</protein>
<keyword evidence="9" id="KW-1185">Reference proteome</keyword>
<comment type="similarity">
    <text evidence="6">Belongs to the ABC-4 integral membrane protein family.</text>
</comment>
<dbReference type="EMBL" id="BAAACG010000010">
    <property type="protein sequence ID" value="GAA0740946.1"/>
    <property type="molecule type" value="Genomic_DNA"/>
</dbReference>
<dbReference type="InterPro" id="IPR003838">
    <property type="entry name" value="ABC3_permease_C"/>
</dbReference>
<feature type="transmembrane region" description="Helical" evidence="6">
    <location>
        <begin position="52"/>
        <end position="75"/>
    </location>
</feature>
<gene>
    <name evidence="8" type="ORF">GCM10008906_21480</name>
</gene>
<dbReference type="PANTHER" id="PTHR46795">
    <property type="entry name" value="ABC TRANSPORTER PERMEASE-RELATED-RELATED"/>
    <property type="match status" value="1"/>
</dbReference>
<comment type="caution">
    <text evidence="8">The sequence shown here is derived from an EMBL/GenBank/DDBJ whole genome shotgun (WGS) entry which is preliminary data.</text>
</comment>
<feature type="transmembrane region" description="Helical" evidence="6">
    <location>
        <begin position="197"/>
        <end position="222"/>
    </location>
</feature>
<dbReference type="InterPro" id="IPR027022">
    <property type="entry name" value="ABC_permease_BceB-typ"/>
</dbReference>
<proteinExistence type="inferred from homology"/>
<feature type="transmembrane region" description="Helical" evidence="6">
    <location>
        <begin position="282"/>
        <end position="302"/>
    </location>
</feature>
<evidence type="ECO:0000256" key="3">
    <source>
        <dbReference type="ARBA" id="ARBA00022692"/>
    </source>
</evidence>
<dbReference type="PIRSF" id="PIRSF018968">
    <property type="entry name" value="ABC_permease_BceB"/>
    <property type="match status" value="1"/>
</dbReference>
<keyword evidence="2 6" id="KW-1003">Cell membrane</keyword>
<reference evidence="8 9" key="1">
    <citation type="journal article" date="2019" name="Int. J. Syst. Evol. Microbiol.">
        <title>The Global Catalogue of Microorganisms (GCM) 10K type strain sequencing project: providing services to taxonomists for standard genome sequencing and annotation.</title>
        <authorList>
            <consortium name="The Broad Institute Genomics Platform"/>
            <consortium name="The Broad Institute Genome Sequencing Center for Infectious Disease"/>
            <person name="Wu L."/>
            <person name="Ma J."/>
        </authorList>
    </citation>
    <scope>NUCLEOTIDE SEQUENCE [LARGE SCALE GENOMIC DNA]</scope>
    <source>
        <strain evidence="8 9">JCM 1407</strain>
    </source>
</reference>
<keyword evidence="6" id="KW-0813">Transport</keyword>
<evidence type="ECO:0000256" key="4">
    <source>
        <dbReference type="ARBA" id="ARBA00022989"/>
    </source>
</evidence>
<feature type="domain" description="ABC3 transporter permease C-terminal" evidence="7">
    <location>
        <begin position="62"/>
        <end position="177"/>
    </location>
</feature>
<dbReference type="PANTHER" id="PTHR46795:SF3">
    <property type="entry name" value="ABC TRANSPORTER PERMEASE"/>
    <property type="match status" value="1"/>
</dbReference>
<sequence length="662" mass="77018">MTFKDVVRKNLKYSASNYIMYFFSSVFCITALFMHSTVLFNPEISNQLKGTTIYSILQGSFGVLVLFCFLFISFINGSFMKERTKEFGLFLTLGMMKKNICKIIVIENSIIAFLSILAGIVSGMVFSRLFLMVVVKILSINIKYYVSPKCFLLSIIFFLITFIIICIQSLLYTSKLEISELLKENRRGEKKSVNKPFYAFLGISLIIGSFILMYLTIIKVIFKNHVGMVALFMVITLVGLYMWIGHFGSAVLFILKRKKNIYFKNMITLAEIQYRFRGFKNIIYILTLSAAACIYFIGLTFGSKILFPKNINFQFPYDVMYIETDNVNKLNSKKINKIINESSTPLIDKKDINYILTDMEFVNSKDRFWGHGITVISDLKASRLANKYIDVKKGSALQCISKQSSEYYTDKKNIRLKNKESNKVYTFNYAGVNITGQLININPYTQDNLIVLDEVDFKNVSKESNIKTKGIIHLFKFQETEKTEKFYLDLFHNLKKANEIWSESNLWSTSHNKFKTKSKGIERLKPISKLNEYKSKKNETGFYLFSMLYIGMIFFISSGVVLYFKIFSGVNYGKQRYNKLFKIGITDEEMKRIISKELFIIFFIPVLMGGIFGIIYIAIHCVEIYFYTKLIINVFIVWFIYLIIQLIFYNITLKKYFQKITK</sequence>
<feature type="transmembrane region" description="Helical" evidence="6">
    <location>
        <begin position="542"/>
        <end position="564"/>
    </location>
</feature>